<reference evidence="2" key="1">
    <citation type="submission" date="2018-05" db="EMBL/GenBank/DDBJ databases">
        <title>Leptospira yasudae sp. nov. and Leptospira stimsonii sp. nov., two pathogenic species of the genus Leptospira isolated from environmental sources.</title>
        <authorList>
            <person name="Casanovas-Massana A."/>
            <person name="Hamond C."/>
            <person name="Santos L.A."/>
            <person name="Hacker K.P."/>
            <person name="Balassiano I."/>
            <person name="Medeiros M.A."/>
            <person name="Reis M.G."/>
            <person name="Ko A.I."/>
            <person name="Wunder E.A."/>
        </authorList>
    </citation>
    <scope>NUCLEOTIDE SEQUENCE [LARGE SCALE GENOMIC DNA]</scope>
    <source>
        <strain evidence="2">AMB6-RJ</strain>
    </source>
</reference>
<proteinExistence type="predicted"/>
<dbReference type="AlphaFoldDB" id="A0A8B3CMV4"/>
<gene>
    <name evidence="1" type="ORF">DLM78_16325</name>
</gene>
<name>A0A8B3CMV4_9LEPT</name>
<dbReference type="EMBL" id="QHCS01000004">
    <property type="protein sequence ID" value="RHX84989.1"/>
    <property type="molecule type" value="Genomic_DNA"/>
</dbReference>
<accession>A0A8B3CMV4</accession>
<comment type="caution">
    <text evidence="1">The sequence shown here is derived from an EMBL/GenBank/DDBJ whole genome shotgun (WGS) entry which is preliminary data.</text>
</comment>
<dbReference type="Proteomes" id="UP000266669">
    <property type="component" value="Unassembled WGS sequence"/>
</dbReference>
<evidence type="ECO:0000313" key="1">
    <source>
        <dbReference type="EMBL" id="RHX84989.1"/>
    </source>
</evidence>
<organism evidence="1 2">
    <name type="scientific">Leptospira stimsonii</name>
    <dbReference type="NCBI Taxonomy" id="2202203"/>
    <lineage>
        <taxon>Bacteria</taxon>
        <taxon>Pseudomonadati</taxon>
        <taxon>Spirochaetota</taxon>
        <taxon>Spirochaetia</taxon>
        <taxon>Leptospirales</taxon>
        <taxon>Leptospiraceae</taxon>
        <taxon>Leptospira</taxon>
    </lineage>
</organism>
<protein>
    <submittedName>
        <fullName evidence="1">Uncharacterized protein</fullName>
    </submittedName>
</protein>
<sequence>MPESKAKRIVKKQMPNIVAFLKYSPRGARNYMQKIEWTTRRKKISENSVLTWKNGMVVRNQANRFRSIGP</sequence>
<evidence type="ECO:0000313" key="2">
    <source>
        <dbReference type="Proteomes" id="UP000266669"/>
    </source>
</evidence>